<feature type="domain" description="Lunapark zinc ribbon" evidence="4">
    <location>
        <begin position="267"/>
        <end position="323"/>
    </location>
</feature>
<dbReference type="GO" id="GO:0008270">
    <property type="term" value="F:zinc ion binding"/>
    <property type="evidence" value="ECO:0007669"/>
    <property type="project" value="UniProtKB-KW"/>
</dbReference>
<evidence type="ECO:0000256" key="1">
    <source>
        <dbReference type="RuleBase" id="RU367073"/>
    </source>
</evidence>
<feature type="compositionally biased region" description="Basic residues" evidence="3">
    <location>
        <begin position="166"/>
        <end position="182"/>
    </location>
</feature>
<feature type="region of interest" description="Disordered" evidence="3">
    <location>
        <begin position="336"/>
        <end position="393"/>
    </location>
</feature>
<dbReference type="STRING" id="1287681.M7T536"/>
<keyword evidence="1" id="KW-1133">Transmembrane helix</keyword>
<dbReference type="InterPro" id="IPR019273">
    <property type="entry name" value="Lunapark_Znf"/>
</dbReference>
<gene>
    <name evidence="5" type="ORF">UCREL1_11332</name>
</gene>
<dbReference type="EMBL" id="KB707561">
    <property type="protein sequence ID" value="EMR61740.1"/>
    <property type="molecule type" value="Genomic_DNA"/>
</dbReference>
<feature type="compositionally biased region" description="Basic and acidic residues" evidence="3">
    <location>
        <begin position="358"/>
        <end position="367"/>
    </location>
</feature>
<keyword evidence="1" id="KW-0479">Metal-binding</keyword>
<reference evidence="6" key="1">
    <citation type="journal article" date="2013" name="Genome Announc.">
        <title>Draft genome sequence of the grapevine dieback fungus Eutypa lata UCR-EL1.</title>
        <authorList>
            <person name="Blanco-Ulate B."/>
            <person name="Rolshausen P.E."/>
            <person name="Cantu D."/>
        </authorList>
    </citation>
    <scope>NUCLEOTIDE SEQUENCE [LARGE SCALE GENOMIC DNA]</scope>
    <source>
        <strain evidence="6">UCR-EL1</strain>
    </source>
</reference>
<evidence type="ECO:0000256" key="2">
    <source>
        <dbReference type="SAM" id="Coils"/>
    </source>
</evidence>
<protein>
    <recommendedName>
        <fullName evidence="1">Endoplasmic reticulum junction formation protein lunapark</fullName>
    </recommendedName>
</protein>
<dbReference type="KEGG" id="ela:UCREL1_11332"/>
<dbReference type="OMA" id="PKWYDRI"/>
<dbReference type="HOGENOM" id="CLU_039522_1_0_1"/>
<feature type="region of interest" description="Disordered" evidence="3">
    <location>
        <begin position="142"/>
        <end position="251"/>
    </location>
</feature>
<comment type="domain">
    <text evidence="1">The C4-type zinc finger motif is necessary both for its ER three-way tubular junction localization and formation.</text>
</comment>
<keyword evidence="2" id="KW-0175">Coiled coil</keyword>
<dbReference type="OrthoDB" id="1725934at2759"/>
<feature type="transmembrane region" description="Helical" evidence="1">
    <location>
        <begin position="47"/>
        <end position="70"/>
    </location>
</feature>
<comment type="function">
    <text evidence="1">Plays a role in determining ER morphology.</text>
</comment>
<dbReference type="Proteomes" id="UP000012174">
    <property type="component" value="Unassembled WGS sequence"/>
</dbReference>
<dbReference type="PANTHER" id="PTHR22166:SF12">
    <property type="entry name" value="ENDOPLASMIC RETICULUM JUNCTION FORMATION PROTEIN LUNAPARK"/>
    <property type="match status" value="1"/>
</dbReference>
<proteinExistence type="inferred from homology"/>
<evidence type="ECO:0000259" key="4">
    <source>
        <dbReference type="Pfam" id="PF10058"/>
    </source>
</evidence>
<name>M7T536_EUTLA</name>
<dbReference type="Pfam" id="PF10058">
    <property type="entry name" value="Zn_ribbon_10"/>
    <property type="match status" value="1"/>
</dbReference>
<dbReference type="eggNOG" id="KOG2846">
    <property type="taxonomic scope" value="Eukaryota"/>
</dbReference>
<keyword evidence="6" id="KW-1185">Reference proteome</keyword>
<keyword evidence="1" id="KW-0812">Transmembrane</keyword>
<dbReference type="GO" id="GO:1903373">
    <property type="term" value="P:positive regulation of endoplasmic reticulum tubular network organization"/>
    <property type="evidence" value="ECO:0007669"/>
    <property type="project" value="UniProtKB-UniRule"/>
</dbReference>
<accession>M7T536</accession>
<keyword evidence="1" id="KW-0862">Zinc</keyword>
<dbReference type="AlphaFoldDB" id="M7T536"/>
<evidence type="ECO:0000313" key="6">
    <source>
        <dbReference type="Proteomes" id="UP000012174"/>
    </source>
</evidence>
<keyword evidence="1" id="KW-0256">Endoplasmic reticulum</keyword>
<sequence length="393" mass="43458">MVSLWPWKGQDDSPASFEKILSTLSKKITDTQAQLDRQRTNSRRLKVLWTLYLTFAYLVYAIVLTLVVGWQKLGALEWTGMAGGPVLIYVVRTVTTTYFNYRIETLEARLKEYQAERAKTIQKLKDATKYDSTLELLEKYGGEKRSKLRRQATGDEENGDPEKKGANKRGSQHHGHHPHHQPGRTSMLPPPTANIQRPSTAPGISPSHQQTSFARPPPPTIQEPTAEFAPNADDFEPNNAPPLQPPYAYTPRPQHEVANAVSAPPRWYDRILDLMLGEDETVPKNRIVLICRTCRLVNGQAPPGTKSLAELGSWKCMSCGAMNGELDEGQKIMREVLGGGGGRAGGGQNSDVGSVQGDSDRSSDIVKVDGSQDSGDDGEEDSKPRTRSQNRRS</sequence>
<feature type="transmembrane region" description="Helical" evidence="1">
    <location>
        <begin position="82"/>
        <end position="101"/>
    </location>
</feature>
<dbReference type="GO" id="GO:0098826">
    <property type="term" value="C:endoplasmic reticulum tubular network membrane"/>
    <property type="evidence" value="ECO:0007669"/>
    <property type="project" value="UniProtKB-UniRule"/>
</dbReference>
<dbReference type="PANTHER" id="PTHR22166">
    <property type="entry name" value="ENDOPLASMIC RETICULUM JUNCTION FORMATION PROTEIN LUNAPARK"/>
    <property type="match status" value="1"/>
</dbReference>
<evidence type="ECO:0000256" key="3">
    <source>
        <dbReference type="SAM" id="MobiDB-lite"/>
    </source>
</evidence>
<feature type="coiled-coil region" evidence="2">
    <location>
        <begin position="103"/>
        <end position="130"/>
    </location>
</feature>
<dbReference type="GO" id="GO:0071788">
    <property type="term" value="P:endoplasmic reticulum tubular network maintenance"/>
    <property type="evidence" value="ECO:0007669"/>
    <property type="project" value="UniProtKB-UniRule"/>
</dbReference>
<organism evidence="5 6">
    <name type="scientific">Eutypa lata (strain UCR-EL1)</name>
    <name type="common">Grapevine dieback disease fungus</name>
    <name type="synonym">Eutypa armeniacae</name>
    <dbReference type="NCBI Taxonomy" id="1287681"/>
    <lineage>
        <taxon>Eukaryota</taxon>
        <taxon>Fungi</taxon>
        <taxon>Dikarya</taxon>
        <taxon>Ascomycota</taxon>
        <taxon>Pezizomycotina</taxon>
        <taxon>Sordariomycetes</taxon>
        <taxon>Xylariomycetidae</taxon>
        <taxon>Xylariales</taxon>
        <taxon>Diatrypaceae</taxon>
        <taxon>Eutypa</taxon>
    </lineage>
</organism>
<evidence type="ECO:0000313" key="5">
    <source>
        <dbReference type="EMBL" id="EMR61740.1"/>
    </source>
</evidence>
<keyword evidence="1" id="KW-0472">Membrane</keyword>
<keyword evidence="1" id="KW-0863">Zinc-finger</keyword>
<dbReference type="InterPro" id="IPR040115">
    <property type="entry name" value="Lnp"/>
</dbReference>
<comment type="subcellular location">
    <subcellularLocation>
        <location evidence="1">Endoplasmic reticulum membrane</location>
        <topology evidence="1">Multi-pass membrane protein</topology>
    </subcellularLocation>
</comment>
<comment type="similarity">
    <text evidence="1">Belongs to the lunapark family.</text>
</comment>
<feature type="compositionally biased region" description="Gly residues" evidence="3">
    <location>
        <begin position="337"/>
        <end position="348"/>
    </location>
</feature>